<comment type="subcellular location">
    <subcellularLocation>
        <location evidence="1">Membrane</location>
        <topology evidence="1">Multi-pass membrane protein</topology>
    </subcellularLocation>
</comment>
<dbReference type="Gene3D" id="1.20.1250.20">
    <property type="entry name" value="MFS general substrate transporter like domains"/>
    <property type="match status" value="2"/>
</dbReference>
<evidence type="ECO:0000256" key="4">
    <source>
        <dbReference type="ARBA" id="ARBA00023136"/>
    </source>
</evidence>
<evidence type="ECO:0000256" key="3">
    <source>
        <dbReference type="ARBA" id="ARBA00022989"/>
    </source>
</evidence>
<accession>A0A139AA39</accession>
<dbReference type="GO" id="GO:0022857">
    <property type="term" value="F:transmembrane transporter activity"/>
    <property type="evidence" value="ECO:0007669"/>
    <property type="project" value="InterPro"/>
</dbReference>
<dbReference type="InterPro" id="IPR005829">
    <property type="entry name" value="Sugar_transporter_CS"/>
</dbReference>
<dbReference type="AlphaFoldDB" id="A0A139AA39"/>
<organism evidence="7 8">
    <name type="scientific">Gonapodya prolifera (strain JEL478)</name>
    <name type="common">Monoblepharis prolifera</name>
    <dbReference type="NCBI Taxonomy" id="1344416"/>
    <lineage>
        <taxon>Eukaryota</taxon>
        <taxon>Fungi</taxon>
        <taxon>Fungi incertae sedis</taxon>
        <taxon>Chytridiomycota</taxon>
        <taxon>Chytridiomycota incertae sedis</taxon>
        <taxon>Monoblepharidomycetes</taxon>
        <taxon>Monoblepharidales</taxon>
        <taxon>Gonapodyaceae</taxon>
        <taxon>Gonapodya</taxon>
    </lineage>
</organism>
<evidence type="ECO:0000256" key="1">
    <source>
        <dbReference type="ARBA" id="ARBA00004141"/>
    </source>
</evidence>
<dbReference type="PANTHER" id="PTHR23501:SF198">
    <property type="entry name" value="AZOLE RESISTANCE PROTEIN 1-RELATED"/>
    <property type="match status" value="1"/>
</dbReference>
<evidence type="ECO:0000256" key="5">
    <source>
        <dbReference type="SAM" id="SignalP"/>
    </source>
</evidence>
<feature type="signal peptide" evidence="5">
    <location>
        <begin position="1"/>
        <end position="19"/>
    </location>
</feature>
<evidence type="ECO:0000313" key="8">
    <source>
        <dbReference type="Proteomes" id="UP000070544"/>
    </source>
</evidence>
<dbReference type="PANTHER" id="PTHR23501">
    <property type="entry name" value="MAJOR FACILITATOR SUPERFAMILY"/>
    <property type="match status" value="1"/>
</dbReference>
<keyword evidence="4" id="KW-0472">Membrane</keyword>
<dbReference type="OrthoDB" id="2147446at2759"/>
<dbReference type="EMBL" id="KQ965778">
    <property type="protein sequence ID" value="KXS13365.1"/>
    <property type="molecule type" value="Genomic_DNA"/>
</dbReference>
<dbReference type="InterPro" id="IPR036259">
    <property type="entry name" value="MFS_trans_sf"/>
</dbReference>
<gene>
    <name evidence="7" type="ORF">M427DRAFT_113386</name>
</gene>
<evidence type="ECO:0000313" key="7">
    <source>
        <dbReference type="EMBL" id="KXS13365.1"/>
    </source>
</evidence>
<protein>
    <submittedName>
        <fullName evidence="7">MFS general substrate transporter</fullName>
    </submittedName>
</protein>
<keyword evidence="3" id="KW-1133">Transmembrane helix</keyword>
<evidence type="ECO:0000259" key="6">
    <source>
        <dbReference type="PROSITE" id="PS50850"/>
    </source>
</evidence>
<evidence type="ECO:0000256" key="2">
    <source>
        <dbReference type="ARBA" id="ARBA00022692"/>
    </source>
</evidence>
<keyword evidence="5" id="KW-0732">Signal</keyword>
<feature type="domain" description="Major facilitator superfamily (MFS) profile" evidence="6">
    <location>
        <begin position="1"/>
        <end position="492"/>
    </location>
</feature>
<dbReference type="PROSITE" id="PS50850">
    <property type="entry name" value="MFS"/>
    <property type="match status" value="1"/>
</dbReference>
<sequence length="516" mass="54144">MFGLLLSIFLAALDQSIVATAVPKIITDFQDITGISWISTAYLVTTTALIPIFGTLGTIFGLKRTFLSAIFVFEVGSLLCGAAPSMPALIIGRAVAGIGKAGLFISVIVIISEMVGRRENAKYQASFALVYAVSGVCGPLIGGALTDGIGWRWCFYLNLPVGLIATVLVILLVPSDPPSKSGGTLISKLRRIDFLGCFLLCASMLLILVPLSLGGVQYKWSDAIIIVMLVIGVALIPILAWVELRHPEPIILPSLFRNPNAVVVFTAAFFGGMVYNATIYYVPVYLQVAHGSTALASGLITVPFILSIQPAVLLSGWGVARWGKFGAWWVAGGLGMVVGTALLTTLDEGSGDAKQIGIMILCGISIGLYIQLPISGAQNAVEGEMAGKAIAVANFFGVLGPVFGIAVTSTVFTNTLSSSLTRLAPHASLSWVQNHPVEVRSAPPNYVPPEEIAGAVRAFVESLRAVFYVTVGMGACLVVAAVGTVLVGVSIVDEKGTNEKVGTEGENELTIVDTLE</sequence>
<dbReference type="GO" id="GO:0005886">
    <property type="term" value="C:plasma membrane"/>
    <property type="evidence" value="ECO:0007669"/>
    <property type="project" value="TreeGrafter"/>
</dbReference>
<name>A0A139AA39_GONPJ</name>
<dbReference type="SUPFAM" id="SSF103473">
    <property type="entry name" value="MFS general substrate transporter"/>
    <property type="match status" value="1"/>
</dbReference>
<dbReference type="InterPro" id="IPR020846">
    <property type="entry name" value="MFS_dom"/>
</dbReference>
<dbReference type="Proteomes" id="UP000070544">
    <property type="component" value="Unassembled WGS sequence"/>
</dbReference>
<feature type="chain" id="PRO_5007296063" evidence="5">
    <location>
        <begin position="20"/>
        <end position="516"/>
    </location>
</feature>
<dbReference type="InterPro" id="IPR011701">
    <property type="entry name" value="MFS"/>
</dbReference>
<reference evidence="7 8" key="1">
    <citation type="journal article" date="2015" name="Genome Biol. Evol.">
        <title>Phylogenomic analyses indicate that early fungi evolved digesting cell walls of algal ancestors of land plants.</title>
        <authorList>
            <person name="Chang Y."/>
            <person name="Wang S."/>
            <person name="Sekimoto S."/>
            <person name="Aerts A.L."/>
            <person name="Choi C."/>
            <person name="Clum A."/>
            <person name="LaButti K.M."/>
            <person name="Lindquist E.A."/>
            <person name="Yee Ngan C."/>
            <person name="Ohm R.A."/>
            <person name="Salamov A.A."/>
            <person name="Grigoriev I.V."/>
            <person name="Spatafora J.W."/>
            <person name="Berbee M.L."/>
        </authorList>
    </citation>
    <scope>NUCLEOTIDE SEQUENCE [LARGE SCALE GENOMIC DNA]</scope>
    <source>
        <strain evidence="7 8">JEL478</strain>
    </source>
</reference>
<keyword evidence="2" id="KW-0812">Transmembrane</keyword>
<dbReference type="PROSITE" id="PS00216">
    <property type="entry name" value="SUGAR_TRANSPORT_1"/>
    <property type="match status" value="1"/>
</dbReference>
<dbReference type="CDD" id="cd17502">
    <property type="entry name" value="MFS_Azr1_MDR_like"/>
    <property type="match status" value="1"/>
</dbReference>
<dbReference type="Pfam" id="PF07690">
    <property type="entry name" value="MFS_1"/>
    <property type="match status" value="1"/>
</dbReference>
<proteinExistence type="predicted"/>
<keyword evidence="8" id="KW-1185">Reference proteome</keyword>
<dbReference type="OMA" id="NAVEGEM"/>